<accession>M6G8N6</accession>
<comment type="caution">
    <text evidence="1">The sequence shown here is derived from an EMBL/GenBank/DDBJ whole genome shotgun (WGS) entry which is preliminary data.</text>
</comment>
<name>M6G8N6_LEPIR</name>
<evidence type="ECO:0000313" key="2">
    <source>
        <dbReference type="Proteomes" id="UP000012128"/>
    </source>
</evidence>
<reference evidence="1 2" key="1">
    <citation type="submission" date="2013-01" db="EMBL/GenBank/DDBJ databases">
        <authorList>
            <person name="Harkins D.M."/>
            <person name="Durkin A.S."/>
            <person name="Brinkac L.M."/>
            <person name="Haft D.H."/>
            <person name="Selengut J.D."/>
            <person name="Sanka R."/>
            <person name="DePew J."/>
            <person name="Purushe J."/>
            <person name="Hospenthal D.R."/>
            <person name="Murray C.K."/>
            <person name="Pimentel G."/>
            <person name="Wasfy M."/>
            <person name="Parker T."/>
            <person name="Miller R.S."/>
            <person name="Vinetz J.M."/>
            <person name="Sutton G.G."/>
            <person name="Nierman W.C."/>
            <person name="Fouts D.E."/>
        </authorList>
    </citation>
    <scope>NUCLEOTIDE SEQUENCE [LARGE SCALE GENOMIC DNA]</scope>
    <source>
        <strain evidence="1 2">2006001854</strain>
    </source>
</reference>
<dbReference type="Proteomes" id="UP000012128">
    <property type="component" value="Unassembled WGS sequence"/>
</dbReference>
<protein>
    <submittedName>
        <fullName evidence="1">Uncharacterized protein</fullName>
    </submittedName>
</protein>
<sequence length="92" mass="10830">MISKIFLILIIRIIEKFHSGLAKLLQLSISIQRKQDGELIFQQFYYKKAIIPELKIVICGVFSVVLQENFLMKRVSSHTQKLSFYYFNVSLM</sequence>
<dbReference type="AlphaFoldDB" id="M6G8N6"/>
<dbReference type="EMBL" id="AFLW02000222">
    <property type="protein sequence ID" value="EMM79717.1"/>
    <property type="molecule type" value="Genomic_DNA"/>
</dbReference>
<gene>
    <name evidence="1" type="ORF">LEP1GSC037_5540</name>
</gene>
<proteinExistence type="predicted"/>
<evidence type="ECO:0000313" key="1">
    <source>
        <dbReference type="EMBL" id="EMM79717.1"/>
    </source>
</evidence>
<organism evidence="1 2">
    <name type="scientific">Leptospira interrogans str. 2006001854</name>
    <dbReference type="NCBI Taxonomy" id="1001590"/>
    <lineage>
        <taxon>Bacteria</taxon>
        <taxon>Pseudomonadati</taxon>
        <taxon>Spirochaetota</taxon>
        <taxon>Spirochaetia</taxon>
        <taxon>Leptospirales</taxon>
        <taxon>Leptospiraceae</taxon>
        <taxon>Leptospira</taxon>
    </lineage>
</organism>